<keyword evidence="1" id="KW-0812">Transmembrane</keyword>
<feature type="transmembrane region" description="Helical" evidence="1">
    <location>
        <begin position="6"/>
        <end position="25"/>
    </location>
</feature>
<reference evidence="2 3" key="1">
    <citation type="journal article" date="2003" name="Genome Res.">
        <title>Comparative complete genome sequence analysis of the amino acid replacements responsible for the thermostability of Corynebacterium efficiens.</title>
        <authorList>
            <person name="Nishio Y."/>
            <person name="Nakamura Y."/>
            <person name="Kawarabayasi Y."/>
            <person name="Usuda Y."/>
            <person name="Kimura E."/>
            <person name="Sugimoto S."/>
            <person name="Matsui K."/>
            <person name="Yamagishi A."/>
            <person name="Kikuchi H."/>
            <person name="Ikeo K."/>
            <person name="Gojobori T."/>
        </authorList>
    </citation>
    <scope>NUCLEOTIDE SEQUENCE [LARGE SCALE GENOMIC DNA]</scope>
    <source>
        <strain evidence="3">DSM 44549 / YS-314 / AJ 12310 / JCM 11189 / NBRC 100395</strain>
    </source>
</reference>
<dbReference type="AlphaFoldDB" id="Q8FTF3"/>
<sequence>MIGVFFGVHGVLPSCLLVIFSTRLGRYEYRHGGHLARAFYRLDEMILMIVACRKSGDI</sequence>
<dbReference type="KEGG" id="cef:CE1616"/>
<evidence type="ECO:0000313" key="3">
    <source>
        <dbReference type="Proteomes" id="UP000001409"/>
    </source>
</evidence>
<dbReference type="HOGENOM" id="CLU_2971724_0_0_11"/>
<keyword evidence="1" id="KW-1133">Transmembrane helix</keyword>
<keyword evidence="1" id="KW-0472">Membrane</keyword>
<name>Q8FTF3_COREF</name>
<evidence type="ECO:0000313" key="2">
    <source>
        <dbReference type="EMBL" id="BAC18426.1"/>
    </source>
</evidence>
<dbReference type="Proteomes" id="UP000001409">
    <property type="component" value="Chromosome"/>
</dbReference>
<dbReference type="EMBL" id="BA000035">
    <property type="protein sequence ID" value="BAC18426.1"/>
    <property type="molecule type" value="Genomic_DNA"/>
</dbReference>
<evidence type="ECO:0000256" key="1">
    <source>
        <dbReference type="SAM" id="Phobius"/>
    </source>
</evidence>
<keyword evidence="3" id="KW-1185">Reference proteome</keyword>
<protein>
    <submittedName>
        <fullName evidence="2">Uncharacterized protein</fullName>
    </submittedName>
</protein>
<accession>Q8FTF3</accession>
<organism evidence="2 3">
    <name type="scientific">Corynebacterium efficiens (strain DSM 44549 / YS-314 / AJ 12310 / JCM 11189 / NBRC 100395)</name>
    <dbReference type="NCBI Taxonomy" id="196164"/>
    <lineage>
        <taxon>Bacteria</taxon>
        <taxon>Bacillati</taxon>
        <taxon>Actinomycetota</taxon>
        <taxon>Actinomycetes</taxon>
        <taxon>Mycobacteriales</taxon>
        <taxon>Corynebacteriaceae</taxon>
        <taxon>Corynebacterium</taxon>
    </lineage>
</organism>
<proteinExistence type="predicted"/>